<reference evidence="14 15" key="1">
    <citation type="submission" date="2018-01" db="EMBL/GenBank/DDBJ databases">
        <title>Genomic Encyclopedia of Type Strains, Phase I: the one thousand microbial genomes (KMG-I) project.</title>
        <authorList>
            <person name="Goeker M."/>
        </authorList>
    </citation>
    <scope>NUCLEOTIDE SEQUENCE [LARGE SCALE GENOMIC DNA]</scope>
    <source>
        <strain evidence="14 15">DSM 17960</strain>
    </source>
</reference>
<dbReference type="EMBL" id="PQNY01000004">
    <property type="protein sequence ID" value="POS02443.1"/>
    <property type="molecule type" value="Genomic_DNA"/>
</dbReference>
<keyword evidence="9" id="KW-0443">Lipid metabolism</keyword>
<name>A0A2S4NAH4_9FLAO</name>
<evidence type="ECO:0000313" key="15">
    <source>
        <dbReference type="Proteomes" id="UP000237056"/>
    </source>
</evidence>
<evidence type="ECO:0000256" key="10">
    <source>
        <dbReference type="ARBA" id="ARBA00023136"/>
    </source>
</evidence>
<dbReference type="GO" id="GO:0016717">
    <property type="term" value="F:oxidoreductase activity, acting on paired donors, with oxidation of a pair of donors resulting in the reduction of molecular oxygen to two molecules of water"/>
    <property type="evidence" value="ECO:0007669"/>
    <property type="project" value="InterPro"/>
</dbReference>
<evidence type="ECO:0000256" key="5">
    <source>
        <dbReference type="ARBA" id="ARBA00022832"/>
    </source>
</evidence>
<gene>
    <name evidence="14" type="ORF">Q361_104165</name>
</gene>
<dbReference type="InterPro" id="IPR005804">
    <property type="entry name" value="FA_desaturase_dom"/>
</dbReference>
<keyword evidence="3" id="KW-0444">Lipid biosynthesis</keyword>
<evidence type="ECO:0000256" key="4">
    <source>
        <dbReference type="ARBA" id="ARBA00022692"/>
    </source>
</evidence>
<protein>
    <submittedName>
        <fullName evidence="14">Stearoyl-CoA desaturase (Delta-9 desaturase)</fullName>
    </submittedName>
</protein>
<evidence type="ECO:0000256" key="11">
    <source>
        <dbReference type="ARBA" id="ARBA00023160"/>
    </source>
</evidence>
<keyword evidence="7" id="KW-0560">Oxidoreductase</keyword>
<feature type="transmembrane region" description="Helical" evidence="12">
    <location>
        <begin position="79"/>
        <end position="96"/>
    </location>
</feature>
<accession>A0A2S4NAH4</accession>
<sequence length="295" mass="35074">MKYLVPQEVGNVYFSKANTIYLYSVIIPIFFIDFNRITTSLIAVNILLLVLTVCIGHSIGLHRGIIHKTYKTSKIFQNILVYLFVLTGLGSPKNWIKMHYYRDFWQNKKDCPKYFKYNHTILLDFYWNLHTSFVPKNEILYEIPNTDLNDTFIKFLHKTWIFHILFWFILLLLTTNLNTALFIINFRIAITIVGHWFIGYVSHKYGYAHYEIEHADESAYNNLILGYLSFGEGFHNNHHAFPKSAKLGLKWYEFDLGWYIILFFKKINLIQNVQQSIKKETAKEIKLKYNFPIKL</sequence>
<dbReference type="GO" id="GO:0016020">
    <property type="term" value="C:membrane"/>
    <property type="evidence" value="ECO:0007669"/>
    <property type="project" value="UniProtKB-SubCell"/>
</dbReference>
<evidence type="ECO:0000259" key="13">
    <source>
        <dbReference type="Pfam" id="PF00487"/>
    </source>
</evidence>
<evidence type="ECO:0000256" key="9">
    <source>
        <dbReference type="ARBA" id="ARBA00023098"/>
    </source>
</evidence>
<evidence type="ECO:0000256" key="7">
    <source>
        <dbReference type="ARBA" id="ARBA00023002"/>
    </source>
</evidence>
<dbReference type="GO" id="GO:0006633">
    <property type="term" value="P:fatty acid biosynthetic process"/>
    <property type="evidence" value="ECO:0007669"/>
    <property type="project" value="UniProtKB-KW"/>
</dbReference>
<dbReference type="InterPro" id="IPR015876">
    <property type="entry name" value="Acyl-CoA_DS"/>
</dbReference>
<comment type="similarity">
    <text evidence="2">Belongs to the fatty acid desaturase type 2 family.</text>
</comment>
<keyword evidence="11" id="KW-0275">Fatty acid biosynthesis</keyword>
<dbReference type="OrthoDB" id="9768289at2"/>
<dbReference type="PANTHER" id="PTHR11351">
    <property type="entry name" value="ACYL-COA DESATURASE"/>
    <property type="match status" value="1"/>
</dbReference>
<comment type="caution">
    <text evidence="14">The sequence shown here is derived from an EMBL/GenBank/DDBJ whole genome shotgun (WGS) entry which is preliminary data.</text>
</comment>
<feature type="domain" description="Fatty acid desaturase" evidence="13">
    <location>
        <begin position="46"/>
        <end position="256"/>
    </location>
</feature>
<keyword evidence="8" id="KW-0408">Iron</keyword>
<dbReference type="Proteomes" id="UP000237056">
    <property type="component" value="Unassembled WGS sequence"/>
</dbReference>
<organism evidence="14 15">
    <name type="scientific">Flavobacterium croceum DSM 17960</name>
    <dbReference type="NCBI Taxonomy" id="1121886"/>
    <lineage>
        <taxon>Bacteria</taxon>
        <taxon>Pseudomonadati</taxon>
        <taxon>Bacteroidota</taxon>
        <taxon>Flavobacteriia</taxon>
        <taxon>Flavobacteriales</taxon>
        <taxon>Flavobacteriaceae</taxon>
        <taxon>Flavobacterium</taxon>
    </lineage>
</organism>
<keyword evidence="10 12" id="KW-0472">Membrane</keyword>
<keyword evidence="4 12" id="KW-0812">Transmembrane</keyword>
<dbReference type="Pfam" id="PF00487">
    <property type="entry name" value="FA_desaturase"/>
    <property type="match status" value="1"/>
</dbReference>
<feature type="transmembrane region" description="Helical" evidence="12">
    <location>
        <begin position="39"/>
        <end position="59"/>
    </location>
</feature>
<dbReference type="CDD" id="cd03505">
    <property type="entry name" value="Delta9-FADS-like"/>
    <property type="match status" value="1"/>
</dbReference>
<evidence type="ECO:0000256" key="1">
    <source>
        <dbReference type="ARBA" id="ARBA00004141"/>
    </source>
</evidence>
<evidence type="ECO:0000256" key="8">
    <source>
        <dbReference type="ARBA" id="ARBA00023004"/>
    </source>
</evidence>
<evidence type="ECO:0000256" key="12">
    <source>
        <dbReference type="SAM" id="Phobius"/>
    </source>
</evidence>
<keyword evidence="15" id="KW-1185">Reference proteome</keyword>
<comment type="subcellular location">
    <subcellularLocation>
        <location evidence="1">Membrane</location>
        <topology evidence="1">Multi-pass membrane protein</topology>
    </subcellularLocation>
</comment>
<dbReference type="PANTHER" id="PTHR11351:SF31">
    <property type="entry name" value="DESATURASE 1, ISOFORM A-RELATED"/>
    <property type="match status" value="1"/>
</dbReference>
<keyword evidence="5" id="KW-0276">Fatty acid metabolism</keyword>
<evidence type="ECO:0000256" key="6">
    <source>
        <dbReference type="ARBA" id="ARBA00022989"/>
    </source>
</evidence>
<evidence type="ECO:0000256" key="2">
    <source>
        <dbReference type="ARBA" id="ARBA00008749"/>
    </source>
</evidence>
<evidence type="ECO:0000313" key="14">
    <source>
        <dbReference type="EMBL" id="POS02443.1"/>
    </source>
</evidence>
<evidence type="ECO:0000256" key="3">
    <source>
        <dbReference type="ARBA" id="ARBA00022516"/>
    </source>
</evidence>
<dbReference type="RefSeq" id="WP_103725496.1">
    <property type="nucleotide sequence ID" value="NZ_PQNY01000004.1"/>
</dbReference>
<proteinExistence type="inferred from homology"/>
<feature type="transmembrane region" description="Helical" evidence="12">
    <location>
        <begin position="12"/>
        <end position="32"/>
    </location>
</feature>
<dbReference type="AlphaFoldDB" id="A0A2S4NAH4"/>
<keyword evidence="6 12" id="KW-1133">Transmembrane helix</keyword>